<dbReference type="SMART" id="SM00091">
    <property type="entry name" value="PAS"/>
    <property type="match status" value="1"/>
</dbReference>
<sequence length="500" mass="54640">MELQTPPSLTVSKPDAAVATLLQTLPAELFLEVVEQSSIAISITDPHANILYCNRALCELTGYRRSDLTGRNHNVLASQQTPKSRYQEMWSQLTSARPWTGRLINQRKDGSVYLAEVTITPVTSADGVITHYLGMHKDISVRYGLERRVHNQMAMIEAVLNAAPSAIVVLDEQQQVILDNLVYKTLRTDLKGVEPFEALGLAAEPDHQKPLVPLVIRGQTRWYSVHSQLLHELNEEAELYFVEGRKRACRLLIITDQTERRQQQEQGRLAMLGAELAAAKQAAVIREALDAALVQLQAPLNMLQAARQLDPVADCGSHTVMAVALEEGESAMRRLQACQPVQTEEPLVPLSAHTLLQDLQDLCLPGVGGHKGRLQFVIPAAGACLLDGQRLRLLAALSLLVERGLQRTEALADAWVRVGAEPSAQGVDFYVEDNAPGMPQGAHRLLAGQPGGQEGALLALSLVQSVANEHRGMVEVTSVSDGAHRITLHLPSSLSDRRLA</sequence>
<dbReference type="CDD" id="cd00130">
    <property type="entry name" value="PAS"/>
    <property type="match status" value="1"/>
</dbReference>
<dbReference type="Gene3D" id="3.30.565.10">
    <property type="entry name" value="Histidine kinase-like ATPase, C-terminal domain"/>
    <property type="match status" value="1"/>
</dbReference>
<organism evidence="3 4">
    <name type="scientific">Pseudaeromonas paramecii</name>
    <dbReference type="NCBI Taxonomy" id="2138166"/>
    <lineage>
        <taxon>Bacteria</taxon>
        <taxon>Pseudomonadati</taxon>
        <taxon>Pseudomonadota</taxon>
        <taxon>Gammaproteobacteria</taxon>
        <taxon>Aeromonadales</taxon>
        <taxon>Aeromonadaceae</taxon>
        <taxon>Pseudaeromonas</taxon>
    </lineage>
</organism>
<dbReference type="InterPro" id="IPR014285">
    <property type="entry name" value="N_fixation_neg-reg_NifL"/>
</dbReference>
<dbReference type="Pfam" id="PF02518">
    <property type="entry name" value="HATPase_c"/>
    <property type="match status" value="1"/>
</dbReference>
<gene>
    <name evidence="3" type="ORF">GCM10023095_24370</name>
</gene>
<dbReference type="InterPro" id="IPR013767">
    <property type="entry name" value="PAS_fold"/>
</dbReference>
<proteinExistence type="predicted"/>
<comment type="caution">
    <text evidence="3">The sequence shown here is derived from an EMBL/GenBank/DDBJ whole genome shotgun (WGS) entry which is preliminary data.</text>
</comment>
<dbReference type="InterPro" id="IPR035965">
    <property type="entry name" value="PAS-like_dom_sf"/>
</dbReference>
<accession>A0ABP8QGG9</accession>
<protein>
    <recommendedName>
        <fullName evidence="5">PAS domain S-box protein</fullName>
    </recommendedName>
</protein>
<feature type="domain" description="PAC" evidence="2">
    <location>
        <begin position="97"/>
        <end position="151"/>
    </location>
</feature>
<dbReference type="Pfam" id="PF00989">
    <property type="entry name" value="PAS"/>
    <property type="match status" value="1"/>
</dbReference>
<dbReference type="EMBL" id="BAABFC010000016">
    <property type="protein sequence ID" value="GAA4501344.1"/>
    <property type="molecule type" value="Genomic_DNA"/>
</dbReference>
<keyword evidence="4" id="KW-1185">Reference proteome</keyword>
<dbReference type="PROSITE" id="PS50113">
    <property type="entry name" value="PAC"/>
    <property type="match status" value="1"/>
</dbReference>
<dbReference type="PROSITE" id="PS50112">
    <property type="entry name" value="PAS"/>
    <property type="match status" value="1"/>
</dbReference>
<dbReference type="SUPFAM" id="SSF55785">
    <property type="entry name" value="PYP-like sensor domain (PAS domain)"/>
    <property type="match status" value="1"/>
</dbReference>
<evidence type="ECO:0000313" key="3">
    <source>
        <dbReference type="EMBL" id="GAA4501344.1"/>
    </source>
</evidence>
<dbReference type="RefSeq" id="WP_345013472.1">
    <property type="nucleotide sequence ID" value="NZ_BAABFC010000016.1"/>
</dbReference>
<dbReference type="SMART" id="SM00086">
    <property type="entry name" value="PAC"/>
    <property type="match status" value="1"/>
</dbReference>
<name>A0ABP8QGG9_9GAMM</name>
<dbReference type="InterPro" id="IPR036890">
    <property type="entry name" value="HATPase_C_sf"/>
</dbReference>
<dbReference type="SUPFAM" id="SSF55874">
    <property type="entry name" value="ATPase domain of HSP90 chaperone/DNA topoisomerase II/histidine kinase"/>
    <property type="match status" value="1"/>
</dbReference>
<dbReference type="InterPro" id="IPR000700">
    <property type="entry name" value="PAS-assoc_C"/>
</dbReference>
<dbReference type="Gene3D" id="3.30.450.20">
    <property type="entry name" value="PAS domain"/>
    <property type="match status" value="1"/>
</dbReference>
<dbReference type="PANTHER" id="PTHR46663:SF3">
    <property type="entry name" value="SLL0267 PROTEIN"/>
    <property type="match status" value="1"/>
</dbReference>
<dbReference type="PANTHER" id="PTHR46663">
    <property type="entry name" value="DIGUANYLATE CYCLASE DGCT-RELATED"/>
    <property type="match status" value="1"/>
</dbReference>
<dbReference type="NCBIfam" id="TIGR02938">
    <property type="entry name" value="nifL_nitrog"/>
    <property type="match status" value="1"/>
</dbReference>
<evidence type="ECO:0000259" key="1">
    <source>
        <dbReference type="PROSITE" id="PS50112"/>
    </source>
</evidence>
<dbReference type="InterPro" id="IPR052163">
    <property type="entry name" value="DGC-Regulatory_Protein"/>
</dbReference>
<dbReference type="InterPro" id="IPR003594">
    <property type="entry name" value="HATPase_dom"/>
</dbReference>
<evidence type="ECO:0000313" key="4">
    <source>
        <dbReference type="Proteomes" id="UP001501321"/>
    </source>
</evidence>
<dbReference type="NCBIfam" id="TIGR00229">
    <property type="entry name" value="sensory_box"/>
    <property type="match status" value="1"/>
</dbReference>
<feature type="domain" description="PAS" evidence="1">
    <location>
        <begin position="26"/>
        <end position="72"/>
    </location>
</feature>
<evidence type="ECO:0008006" key="5">
    <source>
        <dbReference type="Google" id="ProtNLM"/>
    </source>
</evidence>
<dbReference type="InterPro" id="IPR000014">
    <property type="entry name" value="PAS"/>
</dbReference>
<evidence type="ECO:0000259" key="2">
    <source>
        <dbReference type="PROSITE" id="PS50113"/>
    </source>
</evidence>
<dbReference type="InterPro" id="IPR001610">
    <property type="entry name" value="PAC"/>
</dbReference>
<reference evidence="4" key="1">
    <citation type="journal article" date="2019" name="Int. J. Syst. Evol. Microbiol.">
        <title>The Global Catalogue of Microorganisms (GCM) 10K type strain sequencing project: providing services to taxonomists for standard genome sequencing and annotation.</title>
        <authorList>
            <consortium name="The Broad Institute Genomics Platform"/>
            <consortium name="The Broad Institute Genome Sequencing Center for Infectious Disease"/>
            <person name="Wu L."/>
            <person name="Ma J."/>
        </authorList>
    </citation>
    <scope>NUCLEOTIDE SEQUENCE [LARGE SCALE GENOMIC DNA]</scope>
    <source>
        <strain evidence="4">JCM 32226</strain>
    </source>
</reference>
<dbReference type="Proteomes" id="UP001501321">
    <property type="component" value="Unassembled WGS sequence"/>
</dbReference>